<dbReference type="InterPro" id="IPR019835">
    <property type="entry name" value="SWIB_domain"/>
</dbReference>
<name>A0A7J6VJ00_THATH</name>
<feature type="region of interest" description="Disordered" evidence="1">
    <location>
        <begin position="176"/>
        <end position="210"/>
    </location>
</feature>
<dbReference type="PANTHER" id="PTHR13844">
    <property type="entry name" value="SWI/SNF-RELATED MATRIX-ASSOCIATED ACTIN-DEPENDENT REGULATOR OF CHROMATIN SUBFAMILY D"/>
    <property type="match status" value="1"/>
</dbReference>
<sequence length="245" mass="26865">MSSSRVFKGCRALMAAAKASSSPATKKPIITVSATPTATKKPTITVSATPTTKRVAGIQMVKPVSPALSKFLGVSEVSRSDATKKIWEHIKDNNLQTPEDKRIIVCDAKLKTIFDEHVETSQDAQVTNSSPATSDSQRPSQKKKGFLAFGFLDKYNSPPKSTSRQQPEDMDDCLKELSTSRSDTQEMQLQDTEDHSHLEEQVDLPSYGSDSELMCKKSKAGEASKIITRAQALAQEDFHLYSPLK</sequence>
<dbReference type="CDD" id="cd10567">
    <property type="entry name" value="SWIB-MDM2_like"/>
    <property type="match status" value="1"/>
</dbReference>
<keyword evidence="4" id="KW-1185">Reference proteome</keyword>
<organism evidence="3 4">
    <name type="scientific">Thalictrum thalictroides</name>
    <name type="common">Rue-anemone</name>
    <name type="synonym">Anemone thalictroides</name>
    <dbReference type="NCBI Taxonomy" id="46969"/>
    <lineage>
        <taxon>Eukaryota</taxon>
        <taxon>Viridiplantae</taxon>
        <taxon>Streptophyta</taxon>
        <taxon>Embryophyta</taxon>
        <taxon>Tracheophyta</taxon>
        <taxon>Spermatophyta</taxon>
        <taxon>Magnoliopsida</taxon>
        <taxon>Ranunculales</taxon>
        <taxon>Ranunculaceae</taxon>
        <taxon>Thalictroideae</taxon>
        <taxon>Thalictrum</taxon>
    </lineage>
</organism>
<dbReference type="SMART" id="SM00151">
    <property type="entry name" value="SWIB"/>
    <property type="match status" value="1"/>
</dbReference>
<reference evidence="3 4" key="1">
    <citation type="submission" date="2020-06" db="EMBL/GenBank/DDBJ databases">
        <title>Transcriptomic and genomic resources for Thalictrum thalictroides and T. hernandezii: Facilitating candidate gene discovery in an emerging model plant lineage.</title>
        <authorList>
            <person name="Arias T."/>
            <person name="Riano-Pachon D.M."/>
            <person name="Di Stilio V.S."/>
        </authorList>
    </citation>
    <scope>NUCLEOTIDE SEQUENCE [LARGE SCALE GENOMIC DNA]</scope>
    <source>
        <strain evidence="4">cv. WT478/WT964</strain>
        <tissue evidence="3">Leaves</tissue>
    </source>
</reference>
<evidence type="ECO:0000313" key="3">
    <source>
        <dbReference type="EMBL" id="KAF5184160.1"/>
    </source>
</evidence>
<dbReference type="InterPro" id="IPR003121">
    <property type="entry name" value="SWIB_MDM2_domain"/>
</dbReference>
<feature type="region of interest" description="Disordered" evidence="1">
    <location>
        <begin position="119"/>
        <end position="141"/>
    </location>
</feature>
<feature type="compositionally biased region" description="Polar residues" evidence="1">
    <location>
        <begin position="121"/>
        <end position="139"/>
    </location>
</feature>
<dbReference type="InterPro" id="IPR036885">
    <property type="entry name" value="SWIB_MDM2_dom_sf"/>
</dbReference>
<dbReference type="OrthoDB" id="10251073at2759"/>
<dbReference type="EMBL" id="JABWDY010032461">
    <property type="protein sequence ID" value="KAF5184160.1"/>
    <property type="molecule type" value="Genomic_DNA"/>
</dbReference>
<dbReference type="Gene3D" id="1.10.245.10">
    <property type="entry name" value="SWIB/MDM2 domain"/>
    <property type="match status" value="1"/>
</dbReference>
<protein>
    <submittedName>
        <fullName evidence="3">SWIB/MDM2 domain superfamily protein</fullName>
    </submittedName>
</protein>
<dbReference type="SUPFAM" id="SSF47592">
    <property type="entry name" value="SWIB/MDM2 domain"/>
    <property type="match status" value="1"/>
</dbReference>
<gene>
    <name evidence="3" type="ORF">FRX31_026244</name>
</gene>
<dbReference type="PROSITE" id="PS51925">
    <property type="entry name" value="SWIB_MDM2"/>
    <property type="match status" value="1"/>
</dbReference>
<proteinExistence type="predicted"/>
<evidence type="ECO:0000259" key="2">
    <source>
        <dbReference type="PROSITE" id="PS51925"/>
    </source>
</evidence>
<dbReference type="Proteomes" id="UP000554482">
    <property type="component" value="Unassembled WGS sequence"/>
</dbReference>
<dbReference type="AlphaFoldDB" id="A0A7J6VJ00"/>
<feature type="domain" description="DM2" evidence="2">
    <location>
        <begin position="57"/>
        <end position="142"/>
    </location>
</feature>
<dbReference type="Pfam" id="PF02201">
    <property type="entry name" value="SWIB"/>
    <property type="match status" value="1"/>
</dbReference>
<evidence type="ECO:0000256" key="1">
    <source>
        <dbReference type="SAM" id="MobiDB-lite"/>
    </source>
</evidence>
<accession>A0A7J6VJ00</accession>
<comment type="caution">
    <text evidence="3">The sequence shown here is derived from an EMBL/GenBank/DDBJ whole genome shotgun (WGS) entry which is preliminary data.</text>
</comment>
<feature type="compositionally biased region" description="Polar residues" evidence="1">
    <location>
        <begin position="177"/>
        <end position="190"/>
    </location>
</feature>
<evidence type="ECO:0000313" key="4">
    <source>
        <dbReference type="Proteomes" id="UP000554482"/>
    </source>
</evidence>